<dbReference type="SUPFAM" id="SSF56112">
    <property type="entry name" value="Protein kinase-like (PK-like)"/>
    <property type="match status" value="1"/>
</dbReference>
<dbReference type="InterPro" id="IPR050167">
    <property type="entry name" value="Ser_Thr_protein_kinase"/>
</dbReference>
<dbReference type="Pfam" id="PF07714">
    <property type="entry name" value="PK_Tyr_Ser-Thr"/>
    <property type="match status" value="1"/>
</dbReference>
<proteinExistence type="predicted"/>
<dbReference type="PROSITE" id="PS00108">
    <property type="entry name" value="PROTEIN_KINASE_ST"/>
    <property type="match status" value="1"/>
</dbReference>
<dbReference type="EMBL" id="DF974151">
    <property type="protein sequence ID" value="GAU45825.1"/>
    <property type="molecule type" value="Genomic_DNA"/>
</dbReference>
<dbReference type="GO" id="GO:0004672">
    <property type="term" value="F:protein kinase activity"/>
    <property type="evidence" value="ECO:0007669"/>
    <property type="project" value="InterPro"/>
</dbReference>
<dbReference type="SMART" id="SM00220">
    <property type="entry name" value="S_TKc"/>
    <property type="match status" value="1"/>
</dbReference>
<dbReference type="InterPro" id="IPR008271">
    <property type="entry name" value="Ser/Thr_kinase_AS"/>
</dbReference>
<dbReference type="GO" id="GO:0005524">
    <property type="term" value="F:ATP binding"/>
    <property type="evidence" value="ECO:0007669"/>
    <property type="project" value="InterPro"/>
</dbReference>
<dbReference type="InterPro" id="IPR001245">
    <property type="entry name" value="Ser-Thr/Tyr_kinase_cat_dom"/>
</dbReference>
<dbReference type="Proteomes" id="UP000242715">
    <property type="component" value="Unassembled WGS sequence"/>
</dbReference>
<feature type="domain" description="Protein kinase" evidence="1">
    <location>
        <begin position="1"/>
        <end position="183"/>
    </location>
</feature>
<gene>
    <name evidence="2" type="ORF">TSUD_115130</name>
</gene>
<name>A0A2Z6PAZ5_TRISU</name>
<dbReference type="InterPro" id="IPR011009">
    <property type="entry name" value="Kinase-like_dom_sf"/>
</dbReference>
<dbReference type="PROSITE" id="PS50011">
    <property type="entry name" value="PROTEIN_KINASE_DOM"/>
    <property type="match status" value="1"/>
</dbReference>
<dbReference type="InterPro" id="IPR000719">
    <property type="entry name" value="Prot_kinase_dom"/>
</dbReference>
<dbReference type="PANTHER" id="PTHR23257">
    <property type="entry name" value="SERINE-THREONINE PROTEIN KINASE"/>
    <property type="match status" value="1"/>
</dbReference>
<dbReference type="AlphaFoldDB" id="A0A2Z6PAZ5"/>
<dbReference type="PANTHER" id="PTHR23257:SF933">
    <property type="entry name" value="SERINE_THREONINE-KINASE HT1-LIKE PROTEIN"/>
    <property type="match status" value="1"/>
</dbReference>
<dbReference type="OrthoDB" id="4062651at2759"/>
<evidence type="ECO:0000259" key="1">
    <source>
        <dbReference type="PROSITE" id="PS50011"/>
    </source>
</evidence>
<dbReference type="Gene3D" id="1.10.510.10">
    <property type="entry name" value="Transferase(Phosphotransferase) domain 1"/>
    <property type="match status" value="2"/>
</dbReference>
<evidence type="ECO:0000313" key="3">
    <source>
        <dbReference type="Proteomes" id="UP000242715"/>
    </source>
</evidence>
<sequence>MRPTCLDMRVAVGFALDIARAMECLHSHGIIHRDLKPDNLILTGDHRTVKLADFGLAREESLTEMMTAETGTYRWMAPENTRPSAEDLPEDLAMIVTSCWREDPNDRPNFSQIIQMLLRYLSTISPSEPVVPMRIASSDNIVLPPESPGTSALMFRRDDSGETPKANVEERFKGYFFCFNQCY</sequence>
<accession>A0A2Z6PAZ5</accession>
<reference evidence="3" key="1">
    <citation type="journal article" date="2017" name="Front. Plant Sci.">
        <title>Climate Clever Clovers: New Paradigm to Reduce the Environmental Footprint of Ruminants by Breeding Low Methanogenic Forages Utilizing Haplotype Variation.</title>
        <authorList>
            <person name="Kaur P."/>
            <person name="Appels R."/>
            <person name="Bayer P.E."/>
            <person name="Keeble-Gagnere G."/>
            <person name="Wang J."/>
            <person name="Hirakawa H."/>
            <person name="Shirasawa K."/>
            <person name="Vercoe P."/>
            <person name="Stefanova K."/>
            <person name="Durmic Z."/>
            <person name="Nichols P."/>
            <person name="Revell C."/>
            <person name="Isobe S.N."/>
            <person name="Edwards D."/>
            <person name="Erskine W."/>
        </authorList>
    </citation>
    <scope>NUCLEOTIDE SEQUENCE [LARGE SCALE GENOMIC DNA]</scope>
    <source>
        <strain evidence="3">cv. Daliak</strain>
    </source>
</reference>
<dbReference type="Pfam" id="PF00069">
    <property type="entry name" value="Pkinase"/>
    <property type="match status" value="1"/>
</dbReference>
<keyword evidence="3" id="KW-1185">Reference proteome</keyword>
<protein>
    <recommendedName>
        <fullName evidence="1">Protein kinase domain-containing protein</fullName>
    </recommendedName>
</protein>
<dbReference type="GO" id="GO:0005737">
    <property type="term" value="C:cytoplasm"/>
    <property type="evidence" value="ECO:0007669"/>
    <property type="project" value="TreeGrafter"/>
</dbReference>
<organism evidence="2 3">
    <name type="scientific">Trifolium subterraneum</name>
    <name type="common">Subterranean clover</name>
    <dbReference type="NCBI Taxonomy" id="3900"/>
    <lineage>
        <taxon>Eukaryota</taxon>
        <taxon>Viridiplantae</taxon>
        <taxon>Streptophyta</taxon>
        <taxon>Embryophyta</taxon>
        <taxon>Tracheophyta</taxon>
        <taxon>Spermatophyta</taxon>
        <taxon>Magnoliopsida</taxon>
        <taxon>eudicotyledons</taxon>
        <taxon>Gunneridae</taxon>
        <taxon>Pentapetalae</taxon>
        <taxon>rosids</taxon>
        <taxon>fabids</taxon>
        <taxon>Fabales</taxon>
        <taxon>Fabaceae</taxon>
        <taxon>Papilionoideae</taxon>
        <taxon>50 kb inversion clade</taxon>
        <taxon>NPAAA clade</taxon>
        <taxon>Hologalegina</taxon>
        <taxon>IRL clade</taxon>
        <taxon>Trifolieae</taxon>
        <taxon>Trifolium</taxon>
    </lineage>
</organism>
<dbReference type="GO" id="GO:0007165">
    <property type="term" value="P:signal transduction"/>
    <property type="evidence" value="ECO:0007669"/>
    <property type="project" value="TreeGrafter"/>
</dbReference>
<evidence type="ECO:0000313" key="2">
    <source>
        <dbReference type="EMBL" id="GAU45825.1"/>
    </source>
</evidence>